<keyword evidence="2" id="KW-1185">Reference proteome</keyword>
<proteinExistence type="predicted"/>
<dbReference type="EMBL" id="FNVU01000031">
    <property type="protein sequence ID" value="SEG94817.1"/>
    <property type="molecule type" value="Genomic_DNA"/>
</dbReference>
<name>A0A1H6EAP8_9ACTN</name>
<protein>
    <recommendedName>
        <fullName evidence="3">ATP-dependent DNA ligase</fullName>
    </recommendedName>
</protein>
<evidence type="ECO:0000313" key="2">
    <source>
        <dbReference type="Proteomes" id="UP000236754"/>
    </source>
</evidence>
<accession>A0A1H6EAP8</accession>
<dbReference type="AlphaFoldDB" id="A0A1H6EAP8"/>
<evidence type="ECO:0000313" key="1">
    <source>
        <dbReference type="EMBL" id="SEG94817.1"/>
    </source>
</evidence>
<organism evidence="1 2">
    <name type="scientific">Actinacidiphila yanglinensis</name>
    <dbReference type="NCBI Taxonomy" id="310779"/>
    <lineage>
        <taxon>Bacteria</taxon>
        <taxon>Bacillati</taxon>
        <taxon>Actinomycetota</taxon>
        <taxon>Actinomycetes</taxon>
        <taxon>Kitasatosporales</taxon>
        <taxon>Streptomycetaceae</taxon>
        <taxon>Actinacidiphila</taxon>
    </lineage>
</organism>
<evidence type="ECO:0008006" key="3">
    <source>
        <dbReference type="Google" id="ProtNLM"/>
    </source>
</evidence>
<gene>
    <name evidence="1" type="ORF">SAMN05216223_13132</name>
</gene>
<reference evidence="1 2" key="1">
    <citation type="submission" date="2016-10" db="EMBL/GenBank/DDBJ databases">
        <authorList>
            <person name="de Groot N.N."/>
        </authorList>
    </citation>
    <scope>NUCLEOTIDE SEQUENCE [LARGE SCALE GENOMIC DNA]</scope>
    <source>
        <strain evidence="1 2">CGMCC 4.2023</strain>
    </source>
</reference>
<sequence length="39" mass="4289">MVEVSADVSLNATGRWRHPVRIVRDRPDLTPADVTGFGP</sequence>
<dbReference type="Proteomes" id="UP000236754">
    <property type="component" value="Unassembled WGS sequence"/>
</dbReference>